<name>A0A4Y2KNR9_ARAVE</name>
<evidence type="ECO:0000313" key="2">
    <source>
        <dbReference type="Proteomes" id="UP000499080"/>
    </source>
</evidence>
<feature type="non-terminal residue" evidence="1">
    <location>
        <position position="1"/>
    </location>
</feature>
<dbReference type="EMBL" id="BGPR01004867">
    <property type="protein sequence ID" value="GBN04254.1"/>
    <property type="molecule type" value="Genomic_DNA"/>
</dbReference>
<protein>
    <submittedName>
        <fullName evidence="1">Ion transport peptide-like</fullName>
    </submittedName>
</protein>
<evidence type="ECO:0000313" key="1">
    <source>
        <dbReference type="EMBL" id="GBN04254.1"/>
    </source>
</evidence>
<gene>
    <name evidence="1" type="primary">ITPL_1</name>
    <name evidence="1" type="ORF">AVEN_269715_1</name>
</gene>
<organism evidence="1 2">
    <name type="scientific">Araneus ventricosus</name>
    <name type="common">Orbweaver spider</name>
    <name type="synonym">Epeira ventricosa</name>
    <dbReference type="NCBI Taxonomy" id="182803"/>
    <lineage>
        <taxon>Eukaryota</taxon>
        <taxon>Metazoa</taxon>
        <taxon>Ecdysozoa</taxon>
        <taxon>Arthropoda</taxon>
        <taxon>Chelicerata</taxon>
        <taxon>Arachnida</taxon>
        <taxon>Araneae</taxon>
        <taxon>Araneomorphae</taxon>
        <taxon>Entelegynae</taxon>
        <taxon>Araneoidea</taxon>
        <taxon>Araneidae</taxon>
        <taxon>Araneus</taxon>
    </lineage>
</organism>
<keyword evidence="2" id="KW-1185">Reference proteome</keyword>
<dbReference type="Proteomes" id="UP000499080">
    <property type="component" value="Unassembled WGS sequence"/>
</dbReference>
<comment type="caution">
    <text evidence="1">The sequence shown here is derived from an EMBL/GenBank/DDBJ whole genome shotgun (WGS) entry which is preliminary data.</text>
</comment>
<reference evidence="1 2" key="1">
    <citation type="journal article" date="2019" name="Sci. Rep.">
        <title>Orb-weaving spider Araneus ventricosus genome elucidates the spidroin gene catalogue.</title>
        <authorList>
            <person name="Kono N."/>
            <person name="Nakamura H."/>
            <person name="Ohtoshi R."/>
            <person name="Moran D.A.P."/>
            <person name="Shinohara A."/>
            <person name="Yoshida Y."/>
            <person name="Fujiwara M."/>
            <person name="Mori M."/>
            <person name="Tomita M."/>
            <person name="Arakawa K."/>
        </authorList>
    </citation>
    <scope>NUCLEOTIDE SEQUENCE [LARGE SCALE GENOMIC DNA]</scope>
</reference>
<proteinExistence type="predicted"/>
<sequence length="10" mass="1209">SAHEQFKLFC</sequence>
<accession>A0A4Y2KNR9</accession>